<accession>A0A3N4HI52</accession>
<proteinExistence type="predicted"/>
<feature type="compositionally biased region" description="Polar residues" evidence="1">
    <location>
        <begin position="1"/>
        <end position="20"/>
    </location>
</feature>
<gene>
    <name evidence="2" type="ORF">BJ508DRAFT_314775</name>
</gene>
<organism evidence="2 3">
    <name type="scientific">Ascobolus immersus RN42</name>
    <dbReference type="NCBI Taxonomy" id="1160509"/>
    <lineage>
        <taxon>Eukaryota</taxon>
        <taxon>Fungi</taxon>
        <taxon>Dikarya</taxon>
        <taxon>Ascomycota</taxon>
        <taxon>Pezizomycotina</taxon>
        <taxon>Pezizomycetes</taxon>
        <taxon>Pezizales</taxon>
        <taxon>Ascobolaceae</taxon>
        <taxon>Ascobolus</taxon>
    </lineage>
</organism>
<name>A0A3N4HI52_ASCIM</name>
<dbReference type="AlphaFoldDB" id="A0A3N4HI52"/>
<evidence type="ECO:0000256" key="1">
    <source>
        <dbReference type="SAM" id="MobiDB-lite"/>
    </source>
</evidence>
<feature type="region of interest" description="Disordered" evidence="1">
    <location>
        <begin position="1"/>
        <end position="33"/>
    </location>
</feature>
<protein>
    <submittedName>
        <fullName evidence="2">Uncharacterized protein</fullName>
    </submittedName>
</protein>
<keyword evidence="3" id="KW-1185">Reference proteome</keyword>
<evidence type="ECO:0000313" key="2">
    <source>
        <dbReference type="EMBL" id="RPA72398.1"/>
    </source>
</evidence>
<evidence type="ECO:0000313" key="3">
    <source>
        <dbReference type="Proteomes" id="UP000275078"/>
    </source>
</evidence>
<reference evidence="2 3" key="1">
    <citation type="journal article" date="2018" name="Nat. Ecol. Evol.">
        <title>Pezizomycetes genomes reveal the molecular basis of ectomycorrhizal truffle lifestyle.</title>
        <authorList>
            <person name="Murat C."/>
            <person name="Payen T."/>
            <person name="Noel B."/>
            <person name="Kuo A."/>
            <person name="Morin E."/>
            <person name="Chen J."/>
            <person name="Kohler A."/>
            <person name="Krizsan K."/>
            <person name="Balestrini R."/>
            <person name="Da Silva C."/>
            <person name="Montanini B."/>
            <person name="Hainaut M."/>
            <person name="Levati E."/>
            <person name="Barry K.W."/>
            <person name="Belfiori B."/>
            <person name="Cichocki N."/>
            <person name="Clum A."/>
            <person name="Dockter R.B."/>
            <person name="Fauchery L."/>
            <person name="Guy J."/>
            <person name="Iotti M."/>
            <person name="Le Tacon F."/>
            <person name="Lindquist E.A."/>
            <person name="Lipzen A."/>
            <person name="Malagnac F."/>
            <person name="Mello A."/>
            <person name="Molinier V."/>
            <person name="Miyauchi S."/>
            <person name="Poulain J."/>
            <person name="Riccioni C."/>
            <person name="Rubini A."/>
            <person name="Sitrit Y."/>
            <person name="Splivallo R."/>
            <person name="Traeger S."/>
            <person name="Wang M."/>
            <person name="Zifcakova L."/>
            <person name="Wipf D."/>
            <person name="Zambonelli A."/>
            <person name="Paolocci F."/>
            <person name="Nowrousian M."/>
            <person name="Ottonello S."/>
            <person name="Baldrian P."/>
            <person name="Spatafora J.W."/>
            <person name="Henrissat B."/>
            <person name="Nagy L.G."/>
            <person name="Aury J.M."/>
            <person name="Wincker P."/>
            <person name="Grigoriev I.V."/>
            <person name="Bonfante P."/>
            <person name="Martin F.M."/>
        </authorList>
    </citation>
    <scope>NUCLEOTIDE SEQUENCE [LARGE SCALE GENOMIC DNA]</scope>
    <source>
        <strain evidence="2 3">RN42</strain>
    </source>
</reference>
<sequence>MTSKSFQSFRVPQHAFTHSRQSQKRPRTTDAEHQLRNQSICNWTYGPKSKHLPPEIRLLIAEQITEWHDHTAFRHTDRTNLRLLTNTLSVRKQFRLDKAEEAFLSAPELCTAEIWSAVAGKGLLPFLLEEADSNVLHQIRKSAYRGHSSGQIDPSDSVPITGEEREWLAFVYRNTQLSLVRSFRAVFDSDQSSYFKRSDWSVAKSDSPFSYVGPWHYFSMLKLREGCESRQEHYKGSVFASSIHTILGMTKVALRISKTGSFDLEEGSSERLNKSVLRFTVKEVDAILKELDTLDWANDGVIIKCLLYRATRIAKDLELLQTLSRFFALSSSLITSLGHLTSFLDISMEFHSTTTQLPKLFLEQQQVRTSSTEGIRLKPETDFLSLPCEIRLLIAEELTDWQDFMAFCHTDQTNYSLIKGKHIVVRKNFSPLIQEVEELGPALDTCVCTGDGVLAFLLREAQANQHIQNRRVPALEPTGLFNPSWQSDSQKETKWLDLVRRTTKYTTLAQILRALFDAESCYPCWNYGNHRDPNVAAYAYWATSNKIHRKGYPNTVFAHLIFRIMQMCWEAVTIGSVHLMTWARNWIKVEAALRSFVDYEASWVLNSLKELDFDKDGEGIAGLERRAAQLLSDVKLLRGLWPAICESYGTN</sequence>
<dbReference type="EMBL" id="ML119863">
    <property type="protein sequence ID" value="RPA72398.1"/>
    <property type="molecule type" value="Genomic_DNA"/>
</dbReference>
<dbReference type="Proteomes" id="UP000275078">
    <property type="component" value="Unassembled WGS sequence"/>
</dbReference>